<dbReference type="InterPro" id="IPR043519">
    <property type="entry name" value="NT_sf"/>
</dbReference>
<protein>
    <recommendedName>
        <fullName evidence="3">Polymerase beta nucleotidyltransferase domain-containing protein</fullName>
    </recommendedName>
</protein>
<dbReference type="RefSeq" id="WP_207975827.1">
    <property type="nucleotide sequence ID" value="NZ_JAGDEL010000003.1"/>
</dbReference>
<proteinExistence type="predicted"/>
<dbReference type="SUPFAM" id="SSF81301">
    <property type="entry name" value="Nucleotidyltransferase"/>
    <property type="match status" value="1"/>
</dbReference>
<evidence type="ECO:0008006" key="3">
    <source>
        <dbReference type="Google" id="ProtNLM"/>
    </source>
</evidence>
<dbReference type="Gene3D" id="3.30.460.10">
    <property type="entry name" value="Beta Polymerase, domain 2"/>
    <property type="match status" value="1"/>
</dbReference>
<comment type="caution">
    <text evidence="1">The sequence shown here is derived from an EMBL/GenBank/DDBJ whole genome shotgun (WGS) entry which is preliminary data.</text>
</comment>
<gene>
    <name evidence="1" type="ORF">I7822_05365</name>
</gene>
<keyword evidence="2" id="KW-1185">Reference proteome</keyword>
<evidence type="ECO:0000313" key="2">
    <source>
        <dbReference type="Proteomes" id="UP000663981"/>
    </source>
</evidence>
<organism evidence="1 2">
    <name type="scientific">Metabacillus bambusae</name>
    <dbReference type="NCBI Taxonomy" id="2795218"/>
    <lineage>
        <taxon>Bacteria</taxon>
        <taxon>Bacillati</taxon>
        <taxon>Bacillota</taxon>
        <taxon>Bacilli</taxon>
        <taxon>Bacillales</taxon>
        <taxon>Bacillaceae</taxon>
        <taxon>Metabacillus</taxon>
    </lineage>
</organism>
<dbReference type="EMBL" id="JAGDEL010000003">
    <property type="protein sequence ID" value="MBO1511110.1"/>
    <property type="molecule type" value="Genomic_DNA"/>
</dbReference>
<dbReference type="Gene3D" id="1.20.120.330">
    <property type="entry name" value="Nucleotidyltransferases domain 2"/>
    <property type="match status" value="1"/>
</dbReference>
<dbReference type="Proteomes" id="UP000663981">
    <property type="component" value="Unassembled WGS sequence"/>
</dbReference>
<evidence type="ECO:0000313" key="1">
    <source>
        <dbReference type="EMBL" id="MBO1511110.1"/>
    </source>
</evidence>
<sequence length="279" mass="32775">MGLEAKYKARDLDIPKHRKDLIAAIELDLKNDRNVLAVFYGGSIGNQNTDLYSDIDLRIVVKDEVFEEYRINKKQRAKNWGNVLFFEDFPWATHSIAHYSTFIKVDSFYYKLNDIKPSVWYQNIKIVHDSTGLIKEILNESMALSYIPTVEEVEIWRTKFFAHIHEAYRRVMRNEIYYALHCVDNLRLSMTTAWYMEIGIQPNSHGDWAKLEGKRSKLNAKQLLLLAQWHSSREPNDILKVMKSIVPEFIKTHKNLCEKYGVEENSEWVKGILNMVVDI</sequence>
<reference evidence="1 2" key="1">
    <citation type="submission" date="2021-03" db="EMBL/GenBank/DDBJ databases">
        <title>Whole genome sequence of Metabacillus bambusae BG109.</title>
        <authorList>
            <person name="Jeong J.W."/>
        </authorList>
    </citation>
    <scope>NUCLEOTIDE SEQUENCE [LARGE SCALE GENOMIC DNA]</scope>
    <source>
        <strain evidence="1 2">BG109</strain>
    </source>
</reference>
<accession>A0ABS3MYM6</accession>
<name>A0ABS3MYM6_9BACI</name>